<dbReference type="PANTHER" id="PTHR31126">
    <property type="entry name" value="TYROSINE-PROTEIN PHOSPHATASE"/>
    <property type="match status" value="1"/>
</dbReference>
<dbReference type="Proteomes" id="UP001500596">
    <property type="component" value="Unassembled WGS sequence"/>
</dbReference>
<keyword evidence="4" id="KW-1185">Reference proteome</keyword>
<comment type="caution">
    <text evidence="3">The sequence shown here is derived from an EMBL/GenBank/DDBJ whole genome shotgun (WGS) entry which is preliminary data.</text>
</comment>
<evidence type="ECO:0000259" key="2">
    <source>
        <dbReference type="PROSITE" id="PS50056"/>
    </source>
</evidence>
<dbReference type="PANTHER" id="PTHR31126:SF1">
    <property type="entry name" value="TYROSINE SPECIFIC PROTEIN PHOSPHATASES DOMAIN-CONTAINING PROTEIN"/>
    <property type="match status" value="1"/>
</dbReference>
<accession>A0ABP4T6R2</accession>
<dbReference type="Pfam" id="PF13350">
    <property type="entry name" value="Y_phosphatase3"/>
    <property type="match status" value="1"/>
</dbReference>
<gene>
    <name evidence="3" type="ORF">GCM10009807_28230</name>
</gene>
<name>A0ABP4T6R2_9MICO</name>
<comment type="similarity">
    <text evidence="1">Belongs to the protein-tyrosine phosphatase family.</text>
</comment>
<dbReference type="EMBL" id="BAAAPK010000001">
    <property type="protein sequence ID" value="GAA1682716.1"/>
    <property type="molecule type" value="Genomic_DNA"/>
</dbReference>
<dbReference type="SUPFAM" id="SSF52799">
    <property type="entry name" value="(Phosphotyrosine protein) phosphatases II"/>
    <property type="match status" value="1"/>
</dbReference>
<sequence>MAAGHGAPEGTVNFRDVGGMPLIGGGAVRAGVLFRSDALSGLTPEGGRRLADTGIGVIVDFRTPMERQLSPDRLPAETEFRVVHLELLEGALNGLADQALSAPGAHAEAAVEQALAQLPQLSALYTSMLAHGAGVFAEFTRVVADPPAPDADREAVLVHCTAGKDRTGVSVALVLDAVGVQREALIADYASSEANLAGAWADRMFGMIAAMGIPRTPALEELIAQTPASAIMTALEWVDREHGGSDAYLRSGGATEEDLGRLRQRLVG</sequence>
<organism evidence="3 4">
    <name type="scientific">Microbacterium lacus</name>
    <dbReference type="NCBI Taxonomy" id="415217"/>
    <lineage>
        <taxon>Bacteria</taxon>
        <taxon>Bacillati</taxon>
        <taxon>Actinomycetota</taxon>
        <taxon>Actinomycetes</taxon>
        <taxon>Micrococcales</taxon>
        <taxon>Microbacteriaceae</taxon>
        <taxon>Microbacterium</taxon>
    </lineage>
</organism>
<dbReference type="RefSeq" id="WP_344055525.1">
    <property type="nucleotide sequence ID" value="NZ_BAAAPK010000001.1"/>
</dbReference>
<protein>
    <submittedName>
        <fullName evidence="3">Tyrosine-protein phosphatase</fullName>
    </submittedName>
</protein>
<proteinExistence type="inferred from homology"/>
<dbReference type="InterPro" id="IPR029021">
    <property type="entry name" value="Prot-tyrosine_phosphatase-like"/>
</dbReference>
<dbReference type="PROSITE" id="PS50056">
    <property type="entry name" value="TYR_PHOSPHATASE_2"/>
    <property type="match status" value="1"/>
</dbReference>
<evidence type="ECO:0000313" key="3">
    <source>
        <dbReference type="EMBL" id="GAA1682716.1"/>
    </source>
</evidence>
<dbReference type="InterPro" id="IPR016130">
    <property type="entry name" value="Tyr_Pase_AS"/>
</dbReference>
<dbReference type="Gene3D" id="3.90.190.10">
    <property type="entry name" value="Protein tyrosine phosphatase superfamily"/>
    <property type="match status" value="1"/>
</dbReference>
<reference evidence="4" key="1">
    <citation type="journal article" date="2019" name="Int. J. Syst. Evol. Microbiol.">
        <title>The Global Catalogue of Microorganisms (GCM) 10K type strain sequencing project: providing services to taxonomists for standard genome sequencing and annotation.</title>
        <authorList>
            <consortium name="The Broad Institute Genomics Platform"/>
            <consortium name="The Broad Institute Genome Sequencing Center for Infectious Disease"/>
            <person name="Wu L."/>
            <person name="Ma J."/>
        </authorList>
    </citation>
    <scope>NUCLEOTIDE SEQUENCE [LARGE SCALE GENOMIC DNA]</scope>
    <source>
        <strain evidence="4">JCM 15575</strain>
    </source>
</reference>
<evidence type="ECO:0000313" key="4">
    <source>
        <dbReference type="Proteomes" id="UP001500596"/>
    </source>
</evidence>
<dbReference type="InterPro" id="IPR026893">
    <property type="entry name" value="Tyr/Ser_Pase_IphP-type"/>
</dbReference>
<dbReference type="InterPro" id="IPR000387">
    <property type="entry name" value="Tyr_Pase_dom"/>
</dbReference>
<feature type="domain" description="Tyrosine specific protein phosphatases" evidence="2">
    <location>
        <begin position="137"/>
        <end position="175"/>
    </location>
</feature>
<evidence type="ECO:0000256" key="1">
    <source>
        <dbReference type="ARBA" id="ARBA00009580"/>
    </source>
</evidence>
<dbReference type="PROSITE" id="PS00383">
    <property type="entry name" value="TYR_PHOSPHATASE_1"/>
    <property type="match status" value="1"/>
</dbReference>